<proteinExistence type="predicted"/>
<sequence length="367" mass="43895">MKEDKLIVFDKIIHRKPKKNPKTPTDKLTKLWQEVEKKNRRNKRLYNDFKSLLKEYNQFVSTSHKTYIEQIKSTLEHLFFIKKTTTLSNKQFEIYQLITQNLMMSALSSPYVYETNVHRLIPEYYQSIESNQHSRSKSQLMKELKQSILYELKFRSRSIDNIEDYITAQDWEYLIENPDKVDAFYEKKIAPILIEKEKNKAIKRHKEEEKSVTKRTTIYIDSLNKIYKALAKKLHPDLVQDDNVKQDRHLKMSEIIKAKNNNDLFTLIVFYQKYVADAINIGQHEIEHILESLQSKSDTLDREKEEFLHSKLEQYVFSNYTGLHGNGIRKHSLAMKEKFQKSTYQLRQLKDKTSSDHELKQYLQTLM</sequence>
<dbReference type="Proteomes" id="UP000678679">
    <property type="component" value="Chromosome 1"/>
</dbReference>
<dbReference type="RefSeq" id="WP_169665226.1">
    <property type="nucleotide sequence ID" value="NZ_CP076132.1"/>
</dbReference>
<keyword evidence="2" id="KW-1185">Reference proteome</keyword>
<reference evidence="1 2" key="1">
    <citation type="submission" date="2021-05" db="EMBL/GenBank/DDBJ databases">
        <title>Comparative genomic studies on the polysaccharide-degrading batcterial strains of the Flammeovirga genus.</title>
        <authorList>
            <person name="Zewei F."/>
            <person name="Zheng Z."/>
            <person name="Yu L."/>
            <person name="Ruyue G."/>
            <person name="Yanhong M."/>
            <person name="Yuanyuan C."/>
            <person name="Jingyan G."/>
            <person name="Wenjun H."/>
        </authorList>
    </citation>
    <scope>NUCLEOTIDE SEQUENCE [LARGE SCALE GENOMIC DNA]</scope>
    <source>
        <strain evidence="1 2">NBRC:100898</strain>
    </source>
</reference>
<dbReference type="EMBL" id="CP076132">
    <property type="protein sequence ID" value="QWG00914.1"/>
    <property type="molecule type" value="Genomic_DNA"/>
</dbReference>
<name>A0AAX1N018_9BACT</name>
<evidence type="ECO:0008006" key="3">
    <source>
        <dbReference type="Google" id="ProtNLM"/>
    </source>
</evidence>
<dbReference type="KEGG" id="fya:KMW28_14765"/>
<evidence type="ECO:0000313" key="2">
    <source>
        <dbReference type="Proteomes" id="UP000678679"/>
    </source>
</evidence>
<organism evidence="1 2">
    <name type="scientific">Flammeovirga yaeyamensis</name>
    <dbReference type="NCBI Taxonomy" id="367791"/>
    <lineage>
        <taxon>Bacteria</taxon>
        <taxon>Pseudomonadati</taxon>
        <taxon>Bacteroidota</taxon>
        <taxon>Cytophagia</taxon>
        <taxon>Cytophagales</taxon>
        <taxon>Flammeovirgaceae</taxon>
        <taxon>Flammeovirga</taxon>
    </lineage>
</organism>
<evidence type="ECO:0000313" key="1">
    <source>
        <dbReference type="EMBL" id="QWG00914.1"/>
    </source>
</evidence>
<accession>A0AAX1N018</accession>
<protein>
    <recommendedName>
        <fullName evidence="3">J domain-containing protein</fullName>
    </recommendedName>
</protein>
<gene>
    <name evidence="1" type="ORF">KMW28_14765</name>
</gene>
<dbReference type="AlphaFoldDB" id="A0AAX1N018"/>